<dbReference type="UniPathway" id="UPA00988"/>
<evidence type="ECO:0000256" key="2">
    <source>
        <dbReference type="ARBA" id="ARBA00004496"/>
    </source>
</evidence>
<feature type="compositionally biased region" description="Polar residues" evidence="9">
    <location>
        <begin position="589"/>
        <end position="599"/>
    </location>
</feature>
<evidence type="ECO:0000256" key="7">
    <source>
        <dbReference type="ARBA" id="ARBA00022694"/>
    </source>
</evidence>
<feature type="compositionally biased region" description="Acidic residues" evidence="9">
    <location>
        <begin position="610"/>
        <end position="627"/>
    </location>
</feature>
<comment type="caution">
    <text evidence="10">The sequence shown here is derived from an EMBL/GenBank/DDBJ whole genome shotgun (WGS) entry which is preliminary data.</text>
</comment>
<name>A0A438HJC6_VITVI</name>
<proteinExistence type="inferred from homology"/>
<comment type="pathway">
    <text evidence="3">tRNA modification; 5-methoxycarbonylmethyl-2-thiouridine-tRNA biosynthesis.</text>
</comment>
<sequence length="627" mass="71058">MAESICRNLRDGALEGEHAPALSIKDSIATPFGSDVFNYVLTKLSSNILAGKSQSKGIVLVAFSRSPSFYVDFLKTNGIDLVSAKKWISILDCYTDPLGWKDSLKGPLDTENFSLKDPIEAVLFRHVRNLDLLLSAIIEMGEALARQGKGRFSVSIDSVTEMLRHASLSSVANLLSKVRSHGKTMEYIMPFSHHLVPSSGKHNRRDEERQTPFKCETMWFKEDLRVSNKEVFQNVSIRKVVSLNHICFWNSKERETVLSVEVEDRTVAVDEYENGPLWKKVLECAPVLDKFTMPFRQHCWDFVKKLVMGFFGKFYEYDYFERSLNATFLASRLKIAINGVICKLDIKKLMRLLQSLFRYQGILVNQLVAWKREGSFVEAGYCRKIWGKRGADSGSVEGGYGVGMWKLPLVASEVFAKDNLLLNLISLAIDLLSEFAFCFCLSISSCYLHEIRAIAALEYLSSMVGSLEPMNLSLNGQRGDLEKLSLLEQNSRKGKFHVRFKRRNGRVRCEDFHIKQSGINFTPVSSEEGIINQGLLPKVQFNLQLSEKERIDRAKVVLPFEHQGNGEPMHIYDGRRSLSEGKDEKASVLSENLQTNENSGKGEIIYFRDSDDEMPDSDEDPDDDLDI</sequence>
<dbReference type="Proteomes" id="UP000288805">
    <property type="component" value="Unassembled WGS sequence"/>
</dbReference>
<dbReference type="InterPro" id="IPR019519">
    <property type="entry name" value="Elp5"/>
</dbReference>
<dbReference type="EMBL" id="QGNW01000214">
    <property type="protein sequence ID" value="RVW84570.1"/>
    <property type="molecule type" value="Genomic_DNA"/>
</dbReference>
<evidence type="ECO:0000256" key="3">
    <source>
        <dbReference type="ARBA" id="ARBA00005043"/>
    </source>
</evidence>
<protein>
    <recommendedName>
        <fullName evidence="5">Elongator complex protein 5</fullName>
    </recommendedName>
</protein>
<evidence type="ECO:0000256" key="6">
    <source>
        <dbReference type="ARBA" id="ARBA00022490"/>
    </source>
</evidence>
<dbReference type="PANTHER" id="PTHR15641">
    <property type="entry name" value="ELONGATOR COMPLEX PROTEIN 5"/>
    <property type="match status" value="1"/>
</dbReference>
<organism evidence="10 11">
    <name type="scientific">Vitis vinifera</name>
    <name type="common">Grape</name>
    <dbReference type="NCBI Taxonomy" id="29760"/>
    <lineage>
        <taxon>Eukaryota</taxon>
        <taxon>Viridiplantae</taxon>
        <taxon>Streptophyta</taxon>
        <taxon>Embryophyta</taxon>
        <taxon>Tracheophyta</taxon>
        <taxon>Spermatophyta</taxon>
        <taxon>Magnoliopsida</taxon>
        <taxon>eudicotyledons</taxon>
        <taxon>Gunneridae</taxon>
        <taxon>Pentapetalae</taxon>
        <taxon>rosids</taxon>
        <taxon>Vitales</taxon>
        <taxon>Vitaceae</taxon>
        <taxon>Viteae</taxon>
        <taxon>Vitis</taxon>
    </lineage>
</organism>
<keyword evidence="7" id="KW-0819">tRNA processing</keyword>
<evidence type="ECO:0000256" key="4">
    <source>
        <dbReference type="ARBA" id="ARBA00009567"/>
    </source>
</evidence>
<reference evidence="10 11" key="1">
    <citation type="journal article" date="2018" name="PLoS Genet.">
        <title>Population sequencing reveals clonal diversity and ancestral inbreeding in the grapevine cultivar Chardonnay.</title>
        <authorList>
            <person name="Roach M.J."/>
            <person name="Johnson D.L."/>
            <person name="Bohlmann J."/>
            <person name="van Vuuren H.J."/>
            <person name="Jones S.J."/>
            <person name="Pretorius I.S."/>
            <person name="Schmidt S.A."/>
            <person name="Borneman A.R."/>
        </authorList>
    </citation>
    <scope>NUCLEOTIDE SEQUENCE [LARGE SCALE GENOMIC DNA]</scope>
    <source>
        <strain evidence="11">cv. Chardonnay</strain>
        <tissue evidence="10">Leaf</tissue>
    </source>
</reference>
<evidence type="ECO:0000256" key="8">
    <source>
        <dbReference type="ARBA" id="ARBA00023242"/>
    </source>
</evidence>
<dbReference type="GO" id="GO:0002098">
    <property type="term" value="P:tRNA wobble uridine modification"/>
    <property type="evidence" value="ECO:0007669"/>
    <property type="project" value="InterPro"/>
</dbReference>
<dbReference type="GO" id="GO:0005737">
    <property type="term" value="C:cytoplasm"/>
    <property type="evidence" value="ECO:0007669"/>
    <property type="project" value="UniProtKB-SubCell"/>
</dbReference>
<evidence type="ECO:0000256" key="9">
    <source>
        <dbReference type="SAM" id="MobiDB-lite"/>
    </source>
</evidence>
<evidence type="ECO:0000313" key="11">
    <source>
        <dbReference type="Proteomes" id="UP000288805"/>
    </source>
</evidence>
<gene>
    <name evidence="10" type="primary">ELP5_0</name>
    <name evidence="10" type="ORF">CK203_048134</name>
</gene>
<keyword evidence="6" id="KW-0963">Cytoplasm</keyword>
<feature type="region of interest" description="Disordered" evidence="9">
    <location>
        <begin position="580"/>
        <end position="627"/>
    </location>
</feature>
<evidence type="ECO:0000313" key="10">
    <source>
        <dbReference type="EMBL" id="RVW84570.1"/>
    </source>
</evidence>
<dbReference type="Pfam" id="PF10483">
    <property type="entry name" value="Elong_Iki1"/>
    <property type="match status" value="1"/>
</dbReference>
<evidence type="ECO:0000256" key="1">
    <source>
        <dbReference type="ARBA" id="ARBA00004123"/>
    </source>
</evidence>
<dbReference type="AlphaFoldDB" id="A0A438HJC6"/>
<dbReference type="GO" id="GO:0033588">
    <property type="term" value="C:elongator holoenzyme complex"/>
    <property type="evidence" value="ECO:0007669"/>
    <property type="project" value="InterPro"/>
</dbReference>
<accession>A0A438HJC6</accession>
<keyword evidence="8" id="KW-0539">Nucleus</keyword>
<dbReference type="PANTHER" id="PTHR15641:SF1">
    <property type="entry name" value="ELONGATOR COMPLEX PROTEIN 5"/>
    <property type="match status" value="1"/>
</dbReference>
<comment type="subcellular location">
    <subcellularLocation>
        <location evidence="2">Cytoplasm</location>
    </subcellularLocation>
    <subcellularLocation>
        <location evidence="1">Nucleus</location>
    </subcellularLocation>
</comment>
<dbReference type="GO" id="GO:0005634">
    <property type="term" value="C:nucleus"/>
    <property type="evidence" value="ECO:0007669"/>
    <property type="project" value="UniProtKB-SubCell"/>
</dbReference>
<evidence type="ECO:0000256" key="5">
    <source>
        <dbReference type="ARBA" id="ARBA00020264"/>
    </source>
</evidence>
<comment type="similarity">
    <text evidence="4">Belongs to the ELP5 family.</text>
</comment>